<protein>
    <submittedName>
        <fullName evidence="1">Uncharacterized protein</fullName>
    </submittedName>
</protein>
<dbReference type="Proteomes" id="UP000032142">
    <property type="component" value="Unassembled WGS sequence"/>
</dbReference>
<evidence type="ECO:0000313" key="2">
    <source>
        <dbReference type="Proteomes" id="UP000032142"/>
    </source>
</evidence>
<organism evidence="1 2">
    <name type="scientific">Gossypium arboreum</name>
    <name type="common">Tree cotton</name>
    <name type="synonym">Gossypium nanking</name>
    <dbReference type="NCBI Taxonomy" id="29729"/>
    <lineage>
        <taxon>Eukaryota</taxon>
        <taxon>Viridiplantae</taxon>
        <taxon>Streptophyta</taxon>
        <taxon>Embryophyta</taxon>
        <taxon>Tracheophyta</taxon>
        <taxon>Spermatophyta</taxon>
        <taxon>Magnoliopsida</taxon>
        <taxon>eudicotyledons</taxon>
        <taxon>Gunneridae</taxon>
        <taxon>Pentapetalae</taxon>
        <taxon>rosids</taxon>
        <taxon>malvids</taxon>
        <taxon>Malvales</taxon>
        <taxon>Malvaceae</taxon>
        <taxon>Malvoideae</taxon>
        <taxon>Gossypium</taxon>
    </lineage>
</organism>
<sequence>MAMLHGRVSPRAPYNSQVRFDHGQNTRACLMAL</sequence>
<reference evidence="2" key="1">
    <citation type="submission" date="2014-09" db="EMBL/GenBank/DDBJ databases">
        <authorList>
            <person name="Mudge J."/>
            <person name="Ramaraj T."/>
            <person name="Lindquist I.E."/>
            <person name="Bharti A.K."/>
            <person name="Sundararajan A."/>
            <person name="Cameron C.T."/>
            <person name="Woodward J.E."/>
            <person name="May G.D."/>
            <person name="Brubaker C."/>
            <person name="Broadhvest J."/>
            <person name="Wilkins T.A."/>
        </authorList>
    </citation>
    <scope>NUCLEOTIDE SEQUENCE</scope>
    <source>
        <strain evidence="2">cv. AKA8401</strain>
    </source>
</reference>
<dbReference type="AlphaFoldDB" id="A0A0B0NGK8"/>
<name>A0A0B0NGK8_GOSAR</name>
<evidence type="ECO:0000313" key="1">
    <source>
        <dbReference type="EMBL" id="KHG13698.1"/>
    </source>
</evidence>
<accession>A0A0B0NGK8</accession>
<gene>
    <name evidence="1" type="ORF">F383_18025</name>
</gene>
<keyword evidence="2" id="KW-1185">Reference proteome</keyword>
<proteinExistence type="predicted"/>
<dbReference type="EMBL" id="KN400077">
    <property type="protein sequence ID" value="KHG13698.1"/>
    <property type="molecule type" value="Genomic_DNA"/>
</dbReference>